<dbReference type="Gene3D" id="2.130.10.10">
    <property type="entry name" value="YVTN repeat-like/Quinoprotein amine dehydrogenase"/>
    <property type="match status" value="1"/>
</dbReference>
<reference evidence="2" key="1">
    <citation type="submission" date="2016-10" db="EMBL/GenBank/DDBJ databases">
        <authorList>
            <person name="Varghese N."/>
            <person name="Submissions S."/>
        </authorList>
    </citation>
    <scope>NUCLEOTIDE SEQUENCE [LARGE SCALE GENOMIC DNA]</scope>
    <source>
        <strain evidence="2">DSM 43163</strain>
    </source>
</reference>
<name>A0A1H6D9D8_9ACTN</name>
<sequence>MVALRTVRLPGQVWGLAAPDQSGPLFVTSYRGRDPLGTVLTALDVSGQVLWQREFEGHPGPPRVSSDTGNVWIAHRTPGHDVVCEIDASGTVVQKIAPIRERSERLCAFAVLGQQVITAWLRVERGRLVLAGRAPRIALHDHDGGIRWSTPTALGKISYPGVVEVGVDTGWEVRPMRPWSPRSIRAHRRTPLMVAGDRVAATFSDDSSGIAVTFFLDAGDGRLIAATPPGPTEHKAILGPGEFLIGSQGYGAFSTSHYDVDGTVVRRWPTHTMPLVDSKGRIRGPEFENVTPSRSHFIALESDGTVRKGPHLSGYYTSYPVLDRDGTAVFWRDGRLLAVSAELQSRELLASPDDRRNVMSRTVLLERGQIAFALGDELLLVSDTGLSTMDDGPWPCANGGLHSNPVLQAE</sequence>
<dbReference type="Proteomes" id="UP000236723">
    <property type="component" value="Unassembled WGS sequence"/>
</dbReference>
<evidence type="ECO:0008006" key="3">
    <source>
        <dbReference type="Google" id="ProtNLM"/>
    </source>
</evidence>
<gene>
    <name evidence="1" type="ORF">SAMN04489712_114146</name>
</gene>
<organism evidence="1 2">
    <name type="scientific">Thermomonospora echinospora</name>
    <dbReference type="NCBI Taxonomy" id="1992"/>
    <lineage>
        <taxon>Bacteria</taxon>
        <taxon>Bacillati</taxon>
        <taxon>Actinomycetota</taxon>
        <taxon>Actinomycetes</taxon>
        <taxon>Streptosporangiales</taxon>
        <taxon>Thermomonosporaceae</taxon>
        <taxon>Thermomonospora</taxon>
    </lineage>
</organism>
<proteinExistence type="predicted"/>
<keyword evidence="2" id="KW-1185">Reference proteome</keyword>
<dbReference type="EMBL" id="FNVO01000014">
    <property type="protein sequence ID" value="SEG81798.1"/>
    <property type="molecule type" value="Genomic_DNA"/>
</dbReference>
<evidence type="ECO:0000313" key="1">
    <source>
        <dbReference type="EMBL" id="SEG81798.1"/>
    </source>
</evidence>
<protein>
    <recommendedName>
        <fullName evidence="3">PQQ-like domain-containing protein</fullName>
    </recommendedName>
</protein>
<dbReference type="InterPro" id="IPR011047">
    <property type="entry name" value="Quinoprotein_ADH-like_sf"/>
</dbReference>
<dbReference type="InterPro" id="IPR015943">
    <property type="entry name" value="WD40/YVTN_repeat-like_dom_sf"/>
</dbReference>
<dbReference type="SUPFAM" id="SSF50998">
    <property type="entry name" value="Quinoprotein alcohol dehydrogenase-like"/>
    <property type="match status" value="1"/>
</dbReference>
<dbReference type="AlphaFoldDB" id="A0A1H6D9D8"/>
<dbReference type="RefSeq" id="WP_200827500.1">
    <property type="nucleotide sequence ID" value="NZ_FNVO01000014.1"/>
</dbReference>
<accession>A0A1H6D9D8</accession>
<evidence type="ECO:0000313" key="2">
    <source>
        <dbReference type="Proteomes" id="UP000236723"/>
    </source>
</evidence>